<proteinExistence type="predicted"/>
<organism evidence="2">
    <name type="scientific">Rhizophora mucronata</name>
    <name type="common">Asiatic mangrove</name>
    <dbReference type="NCBI Taxonomy" id="61149"/>
    <lineage>
        <taxon>Eukaryota</taxon>
        <taxon>Viridiplantae</taxon>
        <taxon>Streptophyta</taxon>
        <taxon>Embryophyta</taxon>
        <taxon>Tracheophyta</taxon>
        <taxon>Spermatophyta</taxon>
        <taxon>Magnoliopsida</taxon>
        <taxon>eudicotyledons</taxon>
        <taxon>Gunneridae</taxon>
        <taxon>Pentapetalae</taxon>
        <taxon>rosids</taxon>
        <taxon>fabids</taxon>
        <taxon>Malpighiales</taxon>
        <taxon>Rhizophoraceae</taxon>
        <taxon>Rhizophora</taxon>
    </lineage>
</organism>
<reference evidence="2" key="1">
    <citation type="submission" date="2018-02" db="EMBL/GenBank/DDBJ databases">
        <title>Rhizophora mucronata_Transcriptome.</title>
        <authorList>
            <person name="Meera S.P."/>
            <person name="Sreeshan A."/>
            <person name="Augustine A."/>
        </authorList>
    </citation>
    <scope>NUCLEOTIDE SEQUENCE</scope>
    <source>
        <tissue evidence="2">Leaf</tissue>
    </source>
</reference>
<name>A0A2P2PCD0_RHIMU</name>
<evidence type="ECO:0000313" key="2">
    <source>
        <dbReference type="EMBL" id="MBX52390.1"/>
    </source>
</evidence>
<feature type="transmembrane region" description="Helical" evidence="1">
    <location>
        <begin position="12"/>
        <end position="30"/>
    </location>
</feature>
<keyword evidence="1" id="KW-1133">Transmembrane helix</keyword>
<keyword evidence="1" id="KW-0812">Transmembrane</keyword>
<dbReference type="EMBL" id="GGEC01071906">
    <property type="protein sequence ID" value="MBX52390.1"/>
    <property type="molecule type" value="Transcribed_RNA"/>
</dbReference>
<dbReference type="PROSITE" id="PS51257">
    <property type="entry name" value="PROKAR_LIPOPROTEIN"/>
    <property type="match status" value="1"/>
</dbReference>
<evidence type="ECO:0000256" key="1">
    <source>
        <dbReference type="SAM" id="Phobius"/>
    </source>
</evidence>
<dbReference type="AlphaFoldDB" id="A0A2P2PCD0"/>
<protein>
    <submittedName>
        <fullName evidence="2">Uncharacterized protein</fullName>
    </submittedName>
</protein>
<sequence length="31" mass="3662">MWQVTRRFVLSIFGYIVCNLISFSCFLTFGL</sequence>
<accession>A0A2P2PCD0</accession>
<keyword evidence="1" id="KW-0472">Membrane</keyword>